<evidence type="ECO:0008006" key="3">
    <source>
        <dbReference type="Google" id="ProtNLM"/>
    </source>
</evidence>
<dbReference type="EMBL" id="CAXITT010000129">
    <property type="protein sequence ID" value="CAL1532936.1"/>
    <property type="molecule type" value="Genomic_DNA"/>
</dbReference>
<name>A0AAV2HJH3_LYMST</name>
<dbReference type="SUPFAM" id="SSF48726">
    <property type="entry name" value="Immunoglobulin"/>
    <property type="match status" value="1"/>
</dbReference>
<organism evidence="1 2">
    <name type="scientific">Lymnaea stagnalis</name>
    <name type="common">Great pond snail</name>
    <name type="synonym">Helix stagnalis</name>
    <dbReference type="NCBI Taxonomy" id="6523"/>
    <lineage>
        <taxon>Eukaryota</taxon>
        <taxon>Metazoa</taxon>
        <taxon>Spiralia</taxon>
        <taxon>Lophotrochozoa</taxon>
        <taxon>Mollusca</taxon>
        <taxon>Gastropoda</taxon>
        <taxon>Heterobranchia</taxon>
        <taxon>Euthyneura</taxon>
        <taxon>Panpulmonata</taxon>
        <taxon>Hygrophila</taxon>
        <taxon>Lymnaeoidea</taxon>
        <taxon>Lymnaeidae</taxon>
        <taxon>Lymnaea</taxon>
    </lineage>
</organism>
<protein>
    <recommendedName>
        <fullName evidence="3">IgGFc-binding protein N-terminal domain-containing protein</fullName>
    </recommendedName>
</protein>
<accession>A0AAV2HJH3</accession>
<reference evidence="1 2" key="1">
    <citation type="submission" date="2024-04" db="EMBL/GenBank/DDBJ databases">
        <authorList>
            <consortium name="Genoscope - CEA"/>
            <person name="William W."/>
        </authorList>
    </citation>
    <scope>NUCLEOTIDE SEQUENCE [LARGE SCALE GENOMIC DNA]</scope>
</reference>
<keyword evidence="2" id="KW-1185">Reference proteome</keyword>
<gene>
    <name evidence="1" type="ORF">GSLYS_00006954001</name>
</gene>
<proteinExistence type="predicted"/>
<evidence type="ECO:0000313" key="1">
    <source>
        <dbReference type="EMBL" id="CAL1532936.1"/>
    </source>
</evidence>
<dbReference type="AlphaFoldDB" id="A0AAV2HJH3"/>
<dbReference type="InterPro" id="IPR036179">
    <property type="entry name" value="Ig-like_dom_sf"/>
</dbReference>
<sequence length="180" mass="20398">MWKGHMTFYKPNVLYTSAIHNLTVNGVTNITFILEENTHILLSCHVDGNPVSEIQLYNGPYLLIRKSDDKEPISLHTSHYMTCNSFNTFTCVAIQPHTKVNRSVELYTECPIRLKQLIANVTTQLESHIGSLVAILIDIYGYPKPIYYGIIKSNATEISFDVTGWNAFATGYEVSYQEDT</sequence>
<evidence type="ECO:0000313" key="2">
    <source>
        <dbReference type="Proteomes" id="UP001497497"/>
    </source>
</evidence>
<dbReference type="Proteomes" id="UP001497497">
    <property type="component" value="Unassembled WGS sequence"/>
</dbReference>
<comment type="caution">
    <text evidence="1">The sequence shown here is derived from an EMBL/GenBank/DDBJ whole genome shotgun (WGS) entry which is preliminary data.</text>
</comment>
<feature type="non-terminal residue" evidence="1">
    <location>
        <position position="180"/>
    </location>
</feature>